<accession>A0A2P2PGJ5</accession>
<organism evidence="2">
    <name type="scientific">Rhizophora mucronata</name>
    <name type="common">Asiatic mangrove</name>
    <dbReference type="NCBI Taxonomy" id="61149"/>
    <lineage>
        <taxon>Eukaryota</taxon>
        <taxon>Viridiplantae</taxon>
        <taxon>Streptophyta</taxon>
        <taxon>Embryophyta</taxon>
        <taxon>Tracheophyta</taxon>
        <taxon>Spermatophyta</taxon>
        <taxon>Magnoliopsida</taxon>
        <taxon>eudicotyledons</taxon>
        <taxon>Gunneridae</taxon>
        <taxon>Pentapetalae</taxon>
        <taxon>rosids</taxon>
        <taxon>fabids</taxon>
        <taxon>Malpighiales</taxon>
        <taxon>Rhizophoraceae</taxon>
        <taxon>Rhizophora</taxon>
    </lineage>
</organism>
<dbReference type="EMBL" id="GGEC01073361">
    <property type="protein sequence ID" value="MBX53845.1"/>
    <property type="molecule type" value="Transcribed_RNA"/>
</dbReference>
<feature type="region of interest" description="Disordered" evidence="1">
    <location>
        <begin position="1"/>
        <end position="25"/>
    </location>
</feature>
<proteinExistence type="predicted"/>
<dbReference type="AlphaFoldDB" id="A0A2P2PGJ5"/>
<protein>
    <submittedName>
        <fullName evidence="2">Uncharacterized protein</fullName>
    </submittedName>
</protein>
<name>A0A2P2PGJ5_RHIMU</name>
<sequence length="25" mass="3058">MEKVQETKWKKEKPKQQGLSVERLE</sequence>
<reference evidence="2" key="1">
    <citation type="submission" date="2018-02" db="EMBL/GenBank/DDBJ databases">
        <title>Rhizophora mucronata_Transcriptome.</title>
        <authorList>
            <person name="Meera S.P."/>
            <person name="Sreeshan A."/>
            <person name="Augustine A."/>
        </authorList>
    </citation>
    <scope>NUCLEOTIDE SEQUENCE</scope>
    <source>
        <tissue evidence="2">Leaf</tissue>
    </source>
</reference>
<evidence type="ECO:0000313" key="2">
    <source>
        <dbReference type="EMBL" id="MBX53845.1"/>
    </source>
</evidence>
<evidence type="ECO:0000256" key="1">
    <source>
        <dbReference type="SAM" id="MobiDB-lite"/>
    </source>
</evidence>